<gene>
    <name evidence="1" type="ORF">Fot_22009</name>
</gene>
<comment type="caution">
    <text evidence="1">The sequence shown here is derived from an EMBL/GenBank/DDBJ whole genome shotgun (WGS) entry which is preliminary data.</text>
</comment>
<proteinExistence type="predicted"/>
<keyword evidence="2" id="KW-1185">Reference proteome</keyword>
<evidence type="ECO:0000313" key="2">
    <source>
        <dbReference type="Proteomes" id="UP001604277"/>
    </source>
</evidence>
<evidence type="ECO:0008006" key="3">
    <source>
        <dbReference type="Google" id="ProtNLM"/>
    </source>
</evidence>
<sequence>METLSKVREPRPGRKGMLTHEPHNHVKARAKANALTAETRVCSRCSSIASKGCLAKKLHAMHSDISSPNNLSQLQFCNKHGKSGIFLLYSSQSEVQGKNE</sequence>
<name>A0ABD1UWI0_9LAMI</name>
<evidence type="ECO:0000313" key="1">
    <source>
        <dbReference type="EMBL" id="KAL2529408.1"/>
    </source>
</evidence>
<protein>
    <recommendedName>
        <fullName evidence="3">50S ribosomal protein L28, chloroplastic</fullName>
    </recommendedName>
</protein>
<dbReference type="Proteomes" id="UP001604277">
    <property type="component" value="Unassembled WGS sequence"/>
</dbReference>
<organism evidence="1 2">
    <name type="scientific">Forsythia ovata</name>
    <dbReference type="NCBI Taxonomy" id="205694"/>
    <lineage>
        <taxon>Eukaryota</taxon>
        <taxon>Viridiplantae</taxon>
        <taxon>Streptophyta</taxon>
        <taxon>Embryophyta</taxon>
        <taxon>Tracheophyta</taxon>
        <taxon>Spermatophyta</taxon>
        <taxon>Magnoliopsida</taxon>
        <taxon>eudicotyledons</taxon>
        <taxon>Gunneridae</taxon>
        <taxon>Pentapetalae</taxon>
        <taxon>asterids</taxon>
        <taxon>lamiids</taxon>
        <taxon>Lamiales</taxon>
        <taxon>Oleaceae</taxon>
        <taxon>Forsythieae</taxon>
        <taxon>Forsythia</taxon>
    </lineage>
</organism>
<accession>A0ABD1UWI0</accession>
<dbReference type="EMBL" id="JBFOLJ010000006">
    <property type="protein sequence ID" value="KAL2529408.1"/>
    <property type="molecule type" value="Genomic_DNA"/>
</dbReference>
<dbReference type="AlphaFoldDB" id="A0ABD1UWI0"/>
<reference evidence="2" key="1">
    <citation type="submission" date="2024-07" db="EMBL/GenBank/DDBJ databases">
        <title>Two chromosome-level genome assemblies of Korean endemic species Abeliophyllum distichum and Forsythia ovata (Oleaceae).</title>
        <authorList>
            <person name="Jang H."/>
        </authorList>
    </citation>
    <scope>NUCLEOTIDE SEQUENCE [LARGE SCALE GENOMIC DNA]</scope>
</reference>